<evidence type="ECO:0000259" key="1">
    <source>
        <dbReference type="Pfam" id="PF13460"/>
    </source>
</evidence>
<proteinExistence type="predicted"/>
<reference evidence="2 3" key="1">
    <citation type="submission" date="2016-10" db="EMBL/GenBank/DDBJ databases">
        <title>Genome sequence of Rothia aeria strain JCM11412.</title>
        <authorList>
            <person name="Nambu T."/>
        </authorList>
    </citation>
    <scope>NUCLEOTIDE SEQUENCE [LARGE SCALE GENOMIC DNA]</scope>
    <source>
        <strain evidence="2 3">JCM 11412</strain>
    </source>
</reference>
<dbReference type="InterPro" id="IPR051606">
    <property type="entry name" value="Polyketide_Oxido-like"/>
</dbReference>
<evidence type="ECO:0000313" key="2">
    <source>
        <dbReference type="EMBL" id="BAV86438.1"/>
    </source>
</evidence>
<dbReference type="InterPro" id="IPR036291">
    <property type="entry name" value="NAD(P)-bd_dom_sf"/>
</dbReference>
<keyword evidence="3" id="KW-1185">Reference proteome</keyword>
<feature type="domain" description="NAD(P)-binding" evidence="1">
    <location>
        <begin position="7"/>
        <end position="193"/>
    </location>
</feature>
<dbReference type="RefSeq" id="WP_128087108.1">
    <property type="nucleotide sequence ID" value="NZ_CP068102.1"/>
</dbReference>
<dbReference type="PANTHER" id="PTHR43355:SF2">
    <property type="entry name" value="FLAVIN REDUCTASE (NADPH)"/>
    <property type="match status" value="1"/>
</dbReference>
<organism evidence="2 3">
    <name type="scientific">Rothia aeria</name>
    <dbReference type="NCBI Taxonomy" id="172042"/>
    <lineage>
        <taxon>Bacteria</taxon>
        <taxon>Bacillati</taxon>
        <taxon>Actinomycetota</taxon>
        <taxon>Actinomycetes</taxon>
        <taxon>Micrococcales</taxon>
        <taxon>Micrococcaceae</taxon>
        <taxon>Rothia</taxon>
    </lineage>
</organism>
<dbReference type="Pfam" id="PF13460">
    <property type="entry name" value="NAD_binding_10"/>
    <property type="match status" value="1"/>
</dbReference>
<dbReference type="AlphaFoldDB" id="A0A2Z5QVL6"/>
<dbReference type="GeneID" id="93862133"/>
<dbReference type="KEGG" id="raj:RA11412_0139"/>
<protein>
    <submittedName>
        <fullName evidence="2">Rrf2-linked NADH-flavin reductase</fullName>
    </submittedName>
</protein>
<dbReference type="Gene3D" id="3.40.50.720">
    <property type="entry name" value="NAD(P)-binding Rossmann-like Domain"/>
    <property type="match status" value="1"/>
</dbReference>
<accession>A0A2Z5QVL6</accession>
<dbReference type="GO" id="GO:0016646">
    <property type="term" value="F:oxidoreductase activity, acting on the CH-NH group of donors, NAD or NADP as acceptor"/>
    <property type="evidence" value="ECO:0007669"/>
    <property type="project" value="TreeGrafter"/>
</dbReference>
<sequence>MKIAVIGANGKSGTLVVREAVERGHEVTAIMRSEHPTQAQHTLIKDVFALTRSDLSGFDAVVDAFGAWTPESLHLHKDHLVHLADALSGTQTRLLVIGSAGSLYPDSTTDQRLVDSPAMPEEFKPLATAMAQAYDALRIRDDVAWTYLSPALVFNPEGERTGEYQLAGDVLTMNAAGQSEISYADFAVAVLDLIESGEHQCERVSVVSR</sequence>
<evidence type="ECO:0000313" key="3">
    <source>
        <dbReference type="Proteomes" id="UP000250241"/>
    </source>
</evidence>
<dbReference type="Proteomes" id="UP000250241">
    <property type="component" value="Chromosome"/>
</dbReference>
<dbReference type="SUPFAM" id="SSF51735">
    <property type="entry name" value="NAD(P)-binding Rossmann-fold domains"/>
    <property type="match status" value="1"/>
</dbReference>
<dbReference type="EMBL" id="AP017895">
    <property type="protein sequence ID" value="BAV86438.1"/>
    <property type="molecule type" value="Genomic_DNA"/>
</dbReference>
<dbReference type="InterPro" id="IPR016040">
    <property type="entry name" value="NAD(P)-bd_dom"/>
</dbReference>
<dbReference type="PANTHER" id="PTHR43355">
    <property type="entry name" value="FLAVIN REDUCTASE (NADPH)"/>
    <property type="match status" value="1"/>
</dbReference>
<dbReference type="CDD" id="cd05244">
    <property type="entry name" value="BVR-B_like_SDR_a"/>
    <property type="match status" value="1"/>
</dbReference>
<gene>
    <name evidence="2" type="ORF">RA11412_0139</name>
</gene>
<name>A0A2Z5QVL6_9MICC</name>